<accession>A0ABM4DBM6</accession>
<dbReference type="PANTHER" id="PTHR11505">
    <property type="entry name" value="L1 TRANSPOSABLE ELEMENT-RELATED"/>
    <property type="match status" value="1"/>
</dbReference>
<evidence type="ECO:0000313" key="1">
    <source>
        <dbReference type="Proteomes" id="UP001652625"/>
    </source>
</evidence>
<sequence length="260" mass="31256">MAITTQEIKKLFKDMFNEFKKEMFSEFKRETVAMFKKHEQIVLDIISGNLKIINERLDGIEKNTNENIVKIKKFEKQIVDMAESLNFNEKFVKEQFEHQRNQLENGRVENEILKDKHRKFEDRSRRNNLRIDGLNEDKKETWGQTEEKVHLLFQQQLGIKDIEIERAHRTGQKTDGRSRTIIIKLQRYKDKVKILQESSRLKSTNIFINEDFSLETVSIRKKLFADVKRRRLNGENVSVRYDKIIFFKNTIFENDRKKVN</sequence>
<dbReference type="RefSeq" id="XP_065671774.1">
    <property type="nucleotide sequence ID" value="XM_065815702.1"/>
</dbReference>
<dbReference type="Proteomes" id="UP001652625">
    <property type="component" value="Chromosome 13"/>
</dbReference>
<gene>
    <name evidence="2" type="primary">LOC136089650</name>
</gene>
<proteinExistence type="predicted"/>
<keyword evidence="1" id="KW-1185">Reference proteome</keyword>
<reference evidence="2" key="1">
    <citation type="submission" date="2025-08" db="UniProtKB">
        <authorList>
            <consortium name="RefSeq"/>
        </authorList>
    </citation>
    <scope>IDENTIFICATION</scope>
</reference>
<name>A0ABM4DBM6_HYDVU</name>
<evidence type="ECO:0000313" key="2">
    <source>
        <dbReference type="RefSeq" id="XP_065671774.1"/>
    </source>
</evidence>
<protein>
    <submittedName>
        <fullName evidence="2">Uncharacterized protein LOC136089650</fullName>
    </submittedName>
</protein>
<dbReference type="InterPro" id="IPR004244">
    <property type="entry name" value="Transposase_22"/>
</dbReference>
<organism evidence="1 2">
    <name type="scientific">Hydra vulgaris</name>
    <name type="common">Hydra</name>
    <name type="synonym">Hydra attenuata</name>
    <dbReference type="NCBI Taxonomy" id="6087"/>
    <lineage>
        <taxon>Eukaryota</taxon>
        <taxon>Metazoa</taxon>
        <taxon>Cnidaria</taxon>
        <taxon>Hydrozoa</taxon>
        <taxon>Hydroidolina</taxon>
        <taxon>Anthoathecata</taxon>
        <taxon>Aplanulata</taxon>
        <taxon>Hydridae</taxon>
        <taxon>Hydra</taxon>
    </lineage>
</organism>
<dbReference type="Gene3D" id="3.30.70.1820">
    <property type="entry name" value="L1 transposable element, RRM domain"/>
    <property type="match status" value="1"/>
</dbReference>
<dbReference type="GeneID" id="136089650"/>